<name>G2XTS8_BOTF4</name>
<organism evidence="1 2">
    <name type="scientific">Botryotinia fuckeliana (strain T4)</name>
    <name type="common">Noble rot fungus</name>
    <name type="synonym">Botrytis cinerea</name>
    <dbReference type="NCBI Taxonomy" id="999810"/>
    <lineage>
        <taxon>Eukaryota</taxon>
        <taxon>Fungi</taxon>
        <taxon>Dikarya</taxon>
        <taxon>Ascomycota</taxon>
        <taxon>Pezizomycotina</taxon>
        <taxon>Leotiomycetes</taxon>
        <taxon>Helotiales</taxon>
        <taxon>Sclerotiniaceae</taxon>
        <taxon>Botrytis</taxon>
    </lineage>
</organism>
<gene>
    <name evidence="1" type="ORF">BofuT4_uP061080.1</name>
</gene>
<proteinExistence type="predicted"/>
<evidence type="ECO:0000313" key="1">
    <source>
        <dbReference type="EMBL" id="CCD43898.1"/>
    </source>
</evidence>
<sequence length="58" mass="6394">MSVKSTVLARTRAASEVRSLDARKLVECDGSLDGYYVRKSRLWVIDSGGTETIFGDLN</sequence>
<accession>G2XTS8</accession>
<dbReference type="AlphaFoldDB" id="G2XTS8"/>
<protein>
    <submittedName>
        <fullName evidence="1">Uncharacterized protein</fullName>
    </submittedName>
</protein>
<dbReference type="InParanoid" id="G2XTS8"/>
<reference evidence="2" key="1">
    <citation type="journal article" date="2011" name="PLoS Genet.">
        <title>Genomic analysis of the necrotrophic fungal pathogens Sclerotinia sclerotiorum and Botrytis cinerea.</title>
        <authorList>
            <person name="Amselem J."/>
            <person name="Cuomo C.A."/>
            <person name="van Kan J.A."/>
            <person name="Viaud M."/>
            <person name="Benito E.P."/>
            <person name="Couloux A."/>
            <person name="Coutinho P.M."/>
            <person name="de Vries R.P."/>
            <person name="Dyer P.S."/>
            <person name="Fillinger S."/>
            <person name="Fournier E."/>
            <person name="Gout L."/>
            <person name="Hahn M."/>
            <person name="Kohn L."/>
            <person name="Lapalu N."/>
            <person name="Plummer K.M."/>
            <person name="Pradier J.M."/>
            <person name="Quevillon E."/>
            <person name="Sharon A."/>
            <person name="Simon A."/>
            <person name="ten Have A."/>
            <person name="Tudzynski B."/>
            <person name="Tudzynski P."/>
            <person name="Wincker P."/>
            <person name="Andrew M."/>
            <person name="Anthouard V."/>
            <person name="Beever R.E."/>
            <person name="Beffa R."/>
            <person name="Benoit I."/>
            <person name="Bouzid O."/>
            <person name="Brault B."/>
            <person name="Chen Z."/>
            <person name="Choquer M."/>
            <person name="Collemare J."/>
            <person name="Cotton P."/>
            <person name="Danchin E.G."/>
            <person name="Da Silva C."/>
            <person name="Gautier A."/>
            <person name="Giraud C."/>
            <person name="Giraud T."/>
            <person name="Gonzalez C."/>
            <person name="Grossetete S."/>
            <person name="Guldener U."/>
            <person name="Henrissat B."/>
            <person name="Howlett B.J."/>
            <person name="Kodira C."/>
            <person name="Kretschmer M."/>
            <person name="Lappartient A."/>
            <person name="Leroch M."/>
            <person name="Levis C."/>
            <person name="Mauceli E."/>
            <person name="Neuveglise C."/>
            <person name="Oeser B."/>
            <person name="Pearson M."/>
            <person name="Poulain J."/>
            <person name="Poussereau N."/>
            <person name="Quesneville H."/>
            <person name="Rascle C."/>
            <person name="Schumacher J."/>
            <person name="Segurens B."/>
            <person name="Sexton A."/>
            <person name="Silva E."/>
            <person name="Sirven C."/>
            <person name="Soanes D.M."/>
            <person name="Talbot N.J."/>
            <person name="Templeton M."/>
            <person name="Yandava C."/>
            <person name="Yarden O."/>
            <person name="Zeng Q."/>
            <person name="Rollins J.A."/>
            <person name="Lebrun M.H."/>
            <person name="Dickman M."/>
        </authorList>
    </citation>
    <scope>NUCLEOTIDE SEQUENCE [LARGE SCALE GENOMIC DNA]</scope>
    <source>
        <strain evidence="2">T4</strain>
    </source>
</reference>
<evidence type="ECO:0000313" key="2">
    <source>
        <dbReference type="Proteomes" id="UP000008177"/>
    </source>
</evidence>
<dbReference type="HOGENOM" id="CLU_2978833_0_0_1"/>
<dbReference type="Proteomes" id="UP000008177">
    <property type="component" value="Unplaced contigs"/>
</dbReference>
<dbReference type="EMBL" id="FQ790267">
    <property type="protein sequence ID" value="CCD43898.1"/>
    <property type="molecule type" value="Genomic_DNA"/>
</dbReference>